<name>A0ABX1CXH4_9FLAO</name>
<keyword evidence="2" id="KW-1185">Reference proteome</keyword>
<dbReference type="Proteomes" id="UP000703674">
    <property type="component" value="Unassembled WGS sequence"/>
</dbReference>
<comment type="caution">
    <text evidence="1">The sequence shown here is derived from an EMBL/GenBank/DDBJ whole genome shotgun (WGS) entry which is preliminary data.</text>
</comment>
<evidence type="ECO:0008006" key="3">
    <source>
        <dbReference type="Google" id="ProtNLM"/>
    </source>
</evidence>
<protein>
    <recommendedName>
        <fullName evidence="3">DUF4440 domain-containing protein</fullName>
    </recommendedName>
</protein>
<organism evidence="1 2">
    <name type="scientific">Salinimicrobium oceani</name>
    <dbReference type="NCBI Taxonomy" id="2722702"/>
    <lineage>
        <taxon>Bacteria</taxon>
        <taxon>Pseudomonadati</taxon>
        <taxon>Bacteroidota</taxon>
        <taxon>Flavobacteriia</taxon>
        <taxon>Flavobacteriales</taxon>
        <taxon>Flavobacteriaceae</taxon>
        <taxon>Salinimicrobium</taxon>
    </lineage>
</organism>
<proteinExistence type="predicted"/>
<reference evidence="1 2" key="1">
    <citation type="submission" date="2020-03" db="EMBL/GenBank/DDBJ databases">
        <title>Salinimicrobium sp. nov, isolated from SCS.</title>
        <authorList>
            <person name="Cao W.R."/>
        </authorList>
    </citation>
    <scope>NUCLEOTIDE SEQUENCE [LARGE SCALE GENOMIC DNA]</scope>
    <source>
        <strain evidence="2">J15B91</strain>
    </source>
</reference>
<dbReference type="EMBL" id="JAAVJR010000003">
    <property type="protein sequence ID" value="NJW52635.1"/>
    <property type="molecule type" value="Genomic_DNA"/>
</dbReference>
<evidence type="ECO:0000313" key="1">
    <source>
        <dbReference type="EMBL" id="NJW52635.1"/>
    </source>
</evidence>
<accession>A0ABX1CXH4</accession>
<sequence>MTLLFATLVSCKNDDRKMEDHTSALDSLSTELALQQEINDSLQYLMEKSEMAAAYPIYFGRDFDSIANPEQYISEALKQQKQIIPMEAVLGGQMEFRQVQVLTEDWVLAIYDDGHVQGKTIFEYELQKDGKLRFQEVASKLPNGK</sequence>
<gene>
    <name evidence="1" type="ORF">HC175_06850</name>
</gene>
<evidence type="ECO:0000313" key="2">
    <source>
        <dbReference type="Proteomes" id="UP000703674"/>
    </source>
</evidence>